<evidence type="ECO:0000256" key="5">
    <source>
        <dbReference type="ARBA" id="ARBA00048142"/>
    </source>
</evidence>
<dbReference type="Gene3D" id="3.40.309.10">
    <property type="entry name" value="Aldehyde Dehydrogenase, Chain A, domain 2"/>
    <property type="match status" value="1"/>
</dbReference>
<dbReference type="GO" id="GO:0003842">
    <property type="term" value="F:L-glutamate gamma-semialdehyde dehydrogenase activity"/>
    <property type="evidence" value="ECO:0007669"/>
    <property type="project" value="UniProtKB-EC"/>
</dbReference>
<organism evidence="9 10">
    <name type="scientific">Candidatus Sysuiplasma superficiale</name>
    <dbReference type="NCBI Taxonomy" id="2823368"/>
    <lineage>
        <taxon>Archaea</taxon>
        <taxon>Methanobacteriati</taxon>
        <taxon>Thermoplasmatota</taxon>
        <taxon>Thermoplasmata</taxon>
        <taxon>Candidatus Sysuiplasmatales</taxon>
        <taxon>Candidatus Sysuiplasmataceae</taxon>
        <taxon>Candidatus Sysuiplasma</taxon>
    </lineage>
</organism>
<comment type="pathway">
    <text evidence="1">Amino-acid degradation; L-proline degradation into L-glutamate; L-glutamate from L-proline: step 2/2.</text>
</comment>
<dbReference type="FunFam" id="3.40.309.10:FF:000005">
    <property type="entry name" value="1-pyrroline-5-carboxylate dehydrogenase 1"/>
    <property type="match status" value="1"/>
</dbReference>
<dbReference type="Pfam" id="PF00171">
    <property type="entry name" value="Aldedh"/>
    <property type="match status" value="1"/>
</dbReference>
<evidence type="ECO:0000256" key="1">
    <source>
        <dbReference type="ARBA" id="ARBA00004786"/>
    </source>
</evidence>
<evidence type="ECO:0000256" key="6">
    <source>
        <dbReference type="PROSITE-ProRule" id="PRU10007"/>
    </source>
</evidence>
<dbReference type="InterPro" id="IPR029510">
    <property type="entry name" value="Ald_DH_CS_GLU"/>
</dbReference>
<dbReference type="PANTHER" id="PTHR42862:SF1">
    <property type="entry name" value="DELTA-1-PYRROLINE-5-CARBOXYLATE DEHYDROGENASE 2, ISOFORM A-RELATED"/>
    <property type="match status" value="1"/>
</dbReference>
<evidence type="ECO:0000256" key="7">
    <source>
        <dbReference type="RuleBase" id="RU003345"/>
    </source>
</evidence>
<dbReference type="InterPro" id="IPR016160">
    <property type="entry name" value="Ald_DH_CS_CYS"/>
</dbReference>
<feature type="active site" evidence="6">
    <location>
        <position position="287"/>
    </location>
</feature>
<keyword evidence="4" id="KW-0520">NAD</keyword>
<comment type="similarity">
    <text evidence="7">Belongs to the aldehyde dehydrogenase family.</text>
</comment>
<feature type="domain" description="Aldehyde dehydrogenase" evidence="8">
    <location>
        <begin position="53"/>
        <end position="516"/>
    </location>
</feature>
<reference evidence="9" key="1">
    <citation type="submission" date="2021-05" db="EMBL/GenBank/DDBJ databases">
        <title>Genomic insights into ecological role and evolution of a novel Thermoplasmata order Candidatus Sysuiplasmatales.</title>
        <authorList>
            <person name="Yuan Y."/>
        </authorList>
    </citation>
    <scope>NUCLEOTIDE SEQUENCE</scope>
    <source>
        <strain evidence="9">TUT19-bin139</strain>
    </source>
</reference>
<evidence type="ECO:0000256" key="2">
    <source>
        <dbReference type="ARBA" id="ARBA00012884"/>
    </source>
</evidence>
<comment type="caution">
    <text evidence="9">The sequence shown here is derived from an EMBL/GenBank/DDBJ whole genome shotgun (WGS) entry which is preliminary data.</text>
</comment>
<dbReference type="PANTHER" id="PTHR42862">
    <property type="entry name" value="DELTA-1-PYRROLINE-5-CARBOXYLATE DEHYDROGENASE 1, ISOFORM A-RELATED"/>
    <property type="match status" value="1"/>
</dbReference>
<proteinExistence type="inferred from homology"/>
<evidence type="ECO:0000313" key="9">
    <source>
        <dbReference type="EMBL" id="MBX8643633.1"/>
    </source>
</evidence>
<dbReference type="PROSITE" id="PS00687">
    <property type="entry name" value="ALDEHYDE_DEHYDR_GLU"/>
    <property type="match status" value="1"/>
</dbReference>
<dbReference type="PROSITE" id="PS00070">
    <property type="entry name" value="ALDEHYDE_DEHYDR_CYS"/>
    <property type="match status" value="1"/>
</dbReference>
<comment type="catalytic activity">
    <reaction evidence="5">
        <text>L-glutamate 5-semialdehyde + NAD(+) + H2O = L-glutamate + NADH + 2 H(+)</text>
        <dbReference type="Rhea" id="RHEA:30235"/>
        <dbReference type="ChEBI" id="CHEBI:15377"/>
        <dbReference type="ChEBI" id="CHEBI:15378"/>
        <dbReference type="ChEBI" id="CHEBI:29985"/>
        <dbReference type="ChEBI" id="CHEBI:57540"/>
        <dbReference type="ChEBI" id="CHEBI:57945"/>
        <dbReference type="ChEBI" id="CHEBI:58066"/>
        <dbReference type="EC" id="1.2.1.88"/>
    </reaction>
</comment>
<evidence type="ECO:0000313" key="10">
    <source>
        <dbReference type="Proteomes" id="UP000750197"/>
    </source>
</evidence>
<accession>A0A8J7YMQ7</accession>
<dbReference type="InterPro" id="IPR016161">
    <property type="entry name" value="Ald_DH/histidinol_DH"/>
</dbReference>
<evidence type="ECO:0000256" key="4">
    <source>
        <dbReference type="ARBA" id="ARBA00023027"/>
    </source>
</evidence>
<dbReference type="Proteomes" id="UP000750197">
    <property type="component" value="Unassembled WGS sequence"/>
</dbReference>
<dbReference type="GO" id="GO:0010133">
    <property type="term" value="P:L-proline catabolic process to L-glutamate"/>
    <property type="evidence" value="ECO:0007669"/>
    <property type="project" value="TreeGrafter"/>
</dbReference>
<dbReference type="EMBL" id="JAHEAC010000014">
    <property type="protein sequence ID" value="MBX8643633.1"/>
    <property type="molecule type" value="Genomic_DNA"/>
</dbReference>
<gene>
    <name evidence="9" type="ORF">KIY12_02750</name>
</gene>
<dbReference type="Gene3D" id="3.40.605.10">
    <property type="entry name" value="Aldehyde Dehydrogenase, Chain A, domain 1"/>
    <property type="match status" value="1"/>
</dbReference>
<dbReference type="InterPro" id="IPR016163">
    <property type="entry name" value="Ald_DH_C"/>
</dbReference>
<evidence type="ECO:0000256" key="3">
    <source>
        <dbReference type="ARBA" id="ARBA00023002"/>
    </source>
</evidence>
<dbReference type="InterPro" id="IPR016162">
    <property type="entry name" value="Ald_DH_N"/>
</dbReference>
<evidence type="ECO:0000259" key="8">
    <source>
        <dbReference type="Pfam" id="PF00171"/>
    </source>
</evidence>
<dbReference type="AlphaFoldDB" id="A0A8J7YMQ7"/>
<dbReference type="GO" id="GO:0009898">
    <property type="term" value="C:cytoplasmic side of plasma membrane"/>
    <property type="evidence" value="ECO:0007669"/>
    <property type="project" value="TreeGrafter"/>
</dbReference>
<name>A0A8J7YMQ7_9ARCH</name>
<protein>
    <recommendedName>
        <fullName evidence="2">L-glutamate gamma-semialdehyde dehydrogenase</fullName>
        <ecNumber evidence="2">1.2.1.88</ecNumber>
    </recommendedName>
</protein>
<keyword evidence="3 7" id="KW-0560">Oxidoreductase</keyword>
<dbReference type="EC" id="1.2.1.88" evidence="2"/>
<dbReference type="SUPFAM" id="SSF53720">
    <property type="entry name" value="ALDH-like"/>
    <property type="match status" value="1"/>
</dbReference>
<dbReference type="InterPro" id="IPR015590">
    <property type="entry name" value="Aldehyde_DH_dom"/>
</dbReference>
<sequence length="524" mass="57542">MTFANENTYQRMKTSNSEADFHSKYEKALEEVRHKLGRTFPSYISGSEHFSKEGTFEVRSPQNTDLLVGRFQNCSRKDTAAAVLAASDAFDKWRDTDYRRRTAIVLKAAEIAVRRKFELAAMMTFENGKNRFEAVADVDEAIDFMRYYSELMSINRGYEVEMGRLAPSEKNRSVMRPYGVWGVIAPFNFPFAIACGMTTGAVITGNTAVLKPSSSTPLMSLMLYRIYAEAGLPPGVLNYITGPGSVVGAELIENEHVAGIVFTGSRDVGISSARQFNRDGFRPFIAEMGGKNVVIVTEHADLDKAAEGTARAAFGFSGQKCSAASRVLVQKTVSSKFLSKLVSFTVKLKAGDPSDANTFVGPVISEEAVRKFENAMVEAKEMGKVLAGGHVLREGIFAKGFFVEPTIVTDLPSDSRLLREELFLPLLAVREFDTFEEAIVIANSVDYGLTAGIFSEDEREVKKFFDRIEAGVCYSNKRSGATTAAMVGAQPFVGWKKSGSTGKGTGGIYYLLQFMREQAQAVFS</sequence>
<dbReference type="InterPro" id="IPR050485">
    <property type="entry name" value="Proline_metab_enzyme"/>
</dbReference>